<gene>
    <name evidence="1" type="ORF">GII30_00860</name>
</gene>
<sequence length="376" mass="41886">MTTAFLDSERQLSQLDLAVSLAREINPNTRTAHDWQPLRDRQLQIVGEYLRLTATPDPDARDRPRPPAPVEITACIDAIGALSHDMNRFSQVHQGELTSASGAGSLAVSETHQAKVAAHESLSQLEHAPGGISRLRTVDQAARAVRDGMVRLEAAGGIPERRREAAAVLAAAQRLREVLADAATLPEQSDRVIRSVETRLSAIGHRATRVPEALSELLREFSSDCSKDLRDNQRRVDSHLADARADIEQARRHQRTDPDVAIGDAARARDHLDEAEREVDAVLDRLRTLRDVRADPAGHERKVRFRLRDAQQFAVNNSLVDDWGSVLDAQSDRIDRAKATLTRIHPDYWAYWTELRAVDGKITEIIDRMRGQLAAK</sequence>
<accession>A0A857LUS2</accession>
<evidence type="ECO:0000313" key="1">
    <source>
        <dbReference type="EMBL" id="QHN41706.1"/>
    </source>
</evidence>
<dbReference type="EMBL" id="CP045810">
    <property type="protein sequence ID" value="QHN41706.1"/>
    <property type="molecule type" value="Genomic_DNA"/>
</dbReference>
<name>A0A857LUS2_9ACTN</name>
<dbReference type="AlphaFoldDB" id="A0A857LUS2"/>
<protein>
    <submittedName>
        <fullName evidence="1">Uncharacterized protein</fullName>
    </submittedName>
</protein>
<reference evidence="1" key="1">
    <citation type="journal article" date="2021" name="Nat. Microbiol.">
        <title>Cocultivation of an ultrasmall environmental parasitic bacterium with lytic ability against bacteria associated with wastewater foams.</title>
        <authorList>
            <person name="Batinovic S."/>
            <person name="Rose J.J.A."/>
            <person name="Ratcliffe J."/>
            <person name="Seviour R.J."/>
            <person name="Petrovski S."/>
        </authorList>
    </citation>
    <scope>NUCLEOTIDE SEQUENCE</scope>
    <source>
        <strain evidence="1">CON44</strain>
    </source>
</reference>
<proteinExistence type="predicted"/>
<organism evidence="1">
    <name type="scientific">Gordonia amarae</name>
    <dbReference type="NCBI Taxonomy" id="36821"/>
    <lineage>
        <taxon>Bacteria</taxon>
        <taxon>Bacillati</taxon>
        <taxon>Actinomycetota</taxon>
        <taxon>Actinomycetes</taxon>
        <taxon>Mycobacteriales</taxon>
        <taxon>Gordoniaceae</taxon>
        <taxon>Gordonia</taxon>
    </lineage>
</organism>